<evidence type="ECO:0000256" key="4">
    <source>
        <dbReference type="ARBA" id="ARBA00022989"/>
    </source>
</evidence>
<protein>
    <submittedName>
        <fullName evidence="9">MotA/TolQ/ExbB proton channel family protein</fullName>
    </submittedName>
</protein>
<dbReference type="EMBL" id="JAEUXJ010000006">
    <property type="protein sequence ID" value="MBL6456795.1"/>
    <property type="molecule type" value="Genomic_DNA"/>
</dbReference>
<dbReference type="RefSeq" id="WP_202826537.1">
    <property type="nucleotide sequence ID" value="NZ_JAEUXJ010000006.1"/>
</dbReference>
<feature type="domain" description="MotA/TolQ/ExbB proton channel" evidence="8">
    <location>
        <begin position="80"/>
        <end position="205"/>
    </location>
</feature>
<feature type="transmembrane region" description="Helical" evidence="7">
    <location>
        <begin position="175"/>
        <end position="194"/>
    </location>
</feature>
<evidence type="ECO:0000256" key="7">
    <source>
        <dbReference type="SAM" id="Phobius"/>
    </source>
</evidence>
<evidence type="ECO:0000313" key="10">
    <source>
        <dbReference type="Proteomes" id="UP000606490"/>
    </source>
</evidence>
<feature type="transmembrane region" description="Helical" evidence="7">
    <location>
        <begin position="23"/>
        <end position="42"/>
    </location>
</feature>
<dbReference type="Proteomes" id="UP000606490">
    <property type="component" value="Unassembled WGS sequence"/>
</dbReference>
<proteinExistence type="inferred from homology"/>
<evidence type="ECO:0000256" key="3">
    <source>
        <dbReference type="ARBA" id="ARBA00022692"/>
    </source>
</evidence>
<dbReference type="PANTHER" id="PTHR30625:SF3">
    <property type="entry name" value="TOL-PAL SYSTEM PROTEIN TOLQ"/>
    <property type="match status" value="1"/>
</dbReference>
<dbReference type="InterPro" id="IPR002898">
    <property type="entry name" value="MotA_ExbB_proton_chnl"/>
</dbReference>
<dbReference type="Pfam" id="PF01618">
    <property type="entry name" value="MotA_ExbB"/>
    <property type="match status" value="1"/>
</dbReference>
<evidence type="ECO:0000313" key="9">
    <source>
        <dbReference type="EMBL" id="MBL6456795.1"/>
    </source>
</evidence>
<dbReference type="PANTHER" id="PTHR30625">
    <property type="entry name" value="PROTEIN TOLQ"/>
    <property type="match status" value="1"/>
</dbReference>
<keyword evidence="4 7" id="KW-1133">Transmembrane helix</keyword>
<evidence type="ECO:0000256" key="1">
    <source>
        <dbReference type="ARBA" id="ARBA00004651"/>
    </source>
</evidence>
<comment type="subcellular location">
    <subcellularLocation>
        <location evidence="1">Cell membrane</location>
        <topology evidence="1">Multi-pass membrane protein</topology>
    </subcellularLocation>
    <subcellularLocation>
        <location evidence="6">Membrane</location>
        <topology evidence="6">Multi-pass membrane protein</topology>
    </subcellularLocation>
</comment>
<keyword evidence="3 7" id="KW-0812">Transmembrane</keyword>
<comment type="caution">
    <text evidence="9">The sequence shown here is derived from an EMBL/GenBank/DDBJ whole genome shotgun (WGS) entry which is preliminary data.</text>
</comment>
<feature type="transmembrane region" description="Helical" evidence="7">
    <location>
        <begin position="130"/>
        <end position="155"/>
    </location>
</feature>
<keyword evidence="2" id="KW-1003">Cell membrane</keyword>
<dbReference type="InterPro" id="IPR050790">
    <property type="entry name" value="ExbB/TolQ_transport"/>
</dbReference>
<keyword evidence="6" id="KW-0813">Transport</keyword>
<gene>
    <name evidence="9" type="ORF">JMJ55_15770</name>
</gene>
<evidence type="ECO:0000259" key="8">
    <source>
        <dbReference type="Pfam" id="PF01618"/>
    </source>
</evidence>
<accession>A0ABS1V529</accession>
<keyword evidence="5 7" id="KW-0472">Membrane</keyword>
<evidence type="ECO:0000256" key="5">
    <source>
        <dbReference type="ARBA" id="ARBA00023136"/>
    </source>
</evidence>
<keyword evidence="10" id="KW-1185">Reference proteome</keyword>
<evidence type="ECO:0000256" key="6">
    <source>
        <dbReference type="RuleBase" id="RU004057"/>
    </source>
</evidence>
<name>A0ABS1V529_9PROT</name>
<organism evidence="9 10">
    <name type="scientific">Belnapia mucosa</name>
    <dbReference type="NCBI Taxonomy" id="2804532"/>
    <lineage>
        <taxon>Bacteria</taxon>
        <taxon>Pseudomonadati</taxon>
        <taxon>Pseudomonadota</taxon>
        <taxon>Alphaproteobacteria</taxon>
        <taxon>Acetobacterales</taxon>
        <taxon>Roseomonadaceae</taxon>
        <taxon>Belnapia</taxon>
    </lineage>
</organism>
<reference evidence="9 10" key="1">
    <citation type="submission" date="2021-01" db="EMBL/GenBank/DDBJ databases">
        <title>Belnapia mucosa sp. nov. and Belnapia arida sp. nov., isolated from the Tabernas Desert (Almeria, Spain).</title>
        <authorList>
            <person name="Molina-Menor E."/>
            <person name="Vidal-Verdu A."/>
            <person name="Calonge A."/>
            <person name="Satari L."/>
            <person name="Pereto Magraner J."/>
            <person name="Porcar Miralles M."/>
        </authorList>
    </citation>
    <scope>NUCLEOTIDE SEQUENCE [LARGE SCALE GENOMIC DNA]</scope>
    <source>
        <strain evidence="9 10">T6</strain>
    </source>
</reference>
<evidence type="ECO:0000256" key="2">
    <source>
        <dbReference type="ARBA" id="ARBA00022475"/>
    </source>
</evidence>
<sequence length="236" mass="24219">MNPAAPPAADLSVAGLILNADPVVQGVMALLLLASFACWAIIIEKSLLLGRLAREAQGLAALAAAGAVVPPEGDAARDSLSAAVLRAGLPEWREGRDTAESAGEFRDRLERSMRAAVTATLRRAEPGLPLLATIGSVSPFVGLFGTVWGIMHSFFGIAARQDTGLATVAPGIAEALFATAIGLVAAIPAVIAYNRFATRLARIRQEAIGAVSALASRLARRPAIAGAARRSAEAPA</sequence>
<keyword evidence="6" id="KW-0653">Protein transport</keyword>
<comment type="similarity">
    <text evidence="6">Belongs to the exbB/tolQ family.</text>
</comment>